<reference evidence="4 5" key="1">
    <citation type="journal article" date="2015" name="Genome Biol. Evol.">
        <title>Comparative Genomics of a Bacterivorous Green Alga Reveals Evolutionary Causalities and Consequences of Phago-Mixotrophic Mode of Nutrition.</title>
        <authorList>
            <person name="Burns J.A."/>
            <person name="Paasch A."/>
            <person name="Narechania A."/>
            <person name="Kim E."/>
        </authorList>
    </citation>
    <scope>NUCLEOTIDE SEQUENCE [LARGE SCALE GENOMIC DNA]</scope>
    <source>
        <strain evidence="4 5">PLY_AMNH</strain>
    </source>
</reference>
<dbReference type="InterPro" id="IPR039164">
    <property type="entry name" value="UBR1-like"/>
</dbReference>
<feature type="region of interest" description="Disordered" evidence="2">
    <location>
        <begin position="762"/>
        <end position="787"/>
    </location>
</feature>
<keyword evidence="1" id="KW-0833">Ubl conjugation pathway</keyword>
<dbReference type="PANTHER" id="PTHR21497">
    <property type="entry name" value="UBIQUITIN LIGASE E3 ALPHA-RELATED"/>
    <property type="match status" value="1"/>
</dbReference>
<accession>A0AAE0FGI6</accession>
<dbReference type="Proteomes" id="UP001190700">
    <property type="component" value="Unassembled WGS sequence"/>
</dbReference>
<dbReference type="InterPro" id="IPR055194">
    <property type="entry name" value="UBR1-like_WH"/>
</dbReference>
<dbReference type="EC" id="2.3.2.27" evidence="1"/>
<dbReference type="CDD" id="cd16482">
    <property type="entry name" value="RING-H2_UBR1-like"/>
    <property type="match status" value="1"/>
</dbReference>
<feature type="domain" description="E3 ubiquitin-protein ligase UBR1-like winged-helix" evidence="3">
    <location>
        <begin position="162"/>
        <end position="243"/>
    </location>
</feature>
<evidence type="ECO:0000313" key="5">
    <source>
        <dbReference type="Proteomes" id="UP001190700"/>
    </source>
</evidence>
<feature type="region of interest" description="Disordered" evidence="2">
    <location>
        <begin position="913"/>
        <end position="939"/>
    </location>
</feature>
<dbReference type="AlphaFoldDB" id="A0AAE0FGI6"/>
<comment type="catalytic activity">
    <reaction evidence="1">
        <text>S-ubiquitinyl-[E2 ubiquitin-conjugating enzyme]-L-cysteine + [acceptor protein]-L-lysine = [E2 ubiquitin-conjugating enzyme]-L-cysteine + N(6)-ubiquitinyl-[acceptor protein]-L-lysine.</text>
        <dbReference type="EC" id="2.3.2.27"/>
    </reaction>
</comment>
<keyword evidence="5" id="KW-1185">Reference proteome</keyword>
<feature type="region of interest" description="Disordered" evidence="2">
    <location>
        <begin position="386"/>
        <end position="405"/>
    </location>
</feature>
<comment type="function">
    <text evidence="1">Ubiquitin ligase protein which is a component of the N-end rule pathway. Recognizes and binds to proteins bearing specific N-terminal residues that are destabilizing according to the N-end rule, leading to their ubiquitination and subsequent degradation.</text>
</comment>
<comment type="caution">
    <text evidence="4">The sequence shown here is derived from an EMBL/GenBank/DDBJ whole genome shotgun (WGS) entry which is preliminary data.</text>
</comment>
<sequence>MRNWLVCDHGGGALGASGHRADSLLGKLLEGDTRLQMVKLVEHPARVLAWMSQIRARLWVRNGEELFRLERIYRSNFWHEYSLDLDIFLLQIGTAVSGNPDRTLSRILQIFQLDQFLEGPETRASQLLAPATEMCLVDAVQLLAVLGRERSLTGNMDQVQLLRRELLNWLCVGDQTHTQLTSSVCPLLTHSPHLDEQLNAVATYTQPKLQGRGRYTLRPECWREFDPFFPHFTRAELQEALHRAHAAKLWHPEWQLDPRTTPPAALMGYQSFLSCEAAASLIRRCLNYALDFRGRQSVPEELAIYALQMLACAQLRQHEPRTQILLHAAPSNGHTVAQLLQEMAELPAAEATIPGEGEAGIGLGSLGLCAQKLMRDFRKSGLVATAPGEEEPASPQPSPGEDEVDAVARAERKRLARERQAAVMAKMSAQQQKFMDQMTDAEDAANRDGAPKEDVGTCSLCRVEGPLCLEPASGVEDLEEGGRLGLVSLVQRSNMPAISTYHAPACTYAHSTETDQLHGLHVQCCGHHMHLDCFHRYTSSLQQSATAERLYEGVQVLDVEGGEFLCPICRRLANAILPVRSAHSHRAPACPDAASPSTLTQLSDHVHAVVREVETACVGAPMPSRHAQVEMQGVHGFLQRSWTLNVPSMLPGWELGLHLPPEIAASTSGMRWAMLAHNIAHYEVTKRPVRSLLHGAASREADASSAEAGPSSSTQMDCSTHWDAMLVLVRLCLVPSSRIDQPLWAATSNPESMLAWLMGKETNTAESSPGGWSRSEANRGQGAEEPGSSVLTAWAELSCSTPDVLSLIEEDDADSTPRARPASGRTQHRAGAPGGEGQSAAEAERPLLVTRVEAWARQSEPESSSGESDTPRPSGLRSGVGKEGGAAPSQVGCRALLDGDLFVLLLELMAAAGAPASSRPPGQPPPERPRDSELIAELC</sequence>
<dbReference type="GO" id="GO:0000151">
    <property type="term" value="C:ubiquitin ligase complex"/>
    <property type="evidence" value="ECO:0007669"/>
    <property type="project" value="TreeGrafter"/>
</dbReference>
<organism evidence="4 5">
    <name type="scientific">Cymbomonas tetramitiformis</name>
    <dbReference type="NCBI Taxonomy" id="36881"/>
    <lineage>
        <taxon>Eukaryota</taxon>
        <taxon>Viridiplantae</taxon>
        <taxon>Chlorophyta</taxon>
        <taxon>Pyramimonadophyceae</taxon>
        <taxon>Pyramimonadales</taxon>
        <taxon>Pyramimonadaceae</taxon>
        <taxon>Cymbomonas</taxon>
    </lineage>
</organism>
<dbReference type="GO" id="GO:0005737">
    <property type="term" value="C:cytoplasm"/>
    <property type="evidence" value="ECO:0007669"/>
    <property type="project" value="TreeGrafter"/>
</dbReference>
<dbReference type="EMBL" id="LGRX02018769">
    <property type="protein sequence ID" value="KAK3259406.1"/>
    <property type="molecule type" value="Genomic_DNA"/>
</dbReference>
<dbReference type="GO" id="GO:0071596">
    <property type="term" value="P:ubiquitin-dependent protein catabolic process via the N-end rule pathway"/>
    <property type="evidence" value="ECO:0007669"/>
    <property type="project" value="UniProtKB-UniRule"/>
</dbReference>
<dbReference type="Pfam" id="PF22960">
    <property type="entry name" value="WHD_UBR1"/>
    <property type="match status" value="1"/>
</dbReference>
<dbReference type="GO" id="GO:0008270">
    <property type="term" value="F:zinc ion binding"/>
    <property type="evidence" value="ECO:0007669"/>
    <property type="project" value="UniProtKB-UniRule"/>
</dbReference>
<protein>
    <recommendedName>
        <fullName evidence="1">E3 ubiquitin-protein ligase</fullName>
        <ecNumber evidence="1">2.3.2.27</ecNumber>
    </recommendedName>
</protein>
<feature type="region of interest" description="Disordered" evidence="2">
    <location>
        <begin position="810"/>
        <end position="843"/>
    </location>
</feature>
<keyword evidence="1" id="KW-0863">Zinc-finger</keyword>
<dbReference type="GO" id="GO:0016567">
    <property type="term" value="P:protein ubiquitination"/>
    <property type="evidence" value="ECO:0007669"/>
    <property type="project" value="UniProtKB-UniRule"/>
</dbReference>
<feature type="region of interest" description="Disordered" evidence="2">
    <location>
        <begin position="856"/>
        <end position="888"/>
    </location>
</feature>
<keyword evidence="1" id="KW-0808">Transferase</keyword>
<dbReference type="PANTHER" id="PTHR21497:SF24">
    <property type="entry name" value="E3 UBIQUITIN-PROTEIN LIGASE UBR1"/>
    <property type="match status" value="1"/>
</dbReference>
<proteinExistence type="inferred from homology"/>
<name>A0AAE0FGI6_9CHLO</name>
<evidence type="ECO:0000313" key="4">
    <source>
        <dbReference type="EMBL" id="KAK3259406.1"/>
    </source>
</evidence>
<dbReference type="GO" id="GO:0061630">
    <property type="term" value="F:ubiquitin protein ligase activity"/>
    <property type="evidence" value="ECO:0007669"/>
    <property type="project" value="UniProtKB-UniRule"/>
</dbReference>
<keyword evidence="1" id="KW-0479">Metal-binding</keyword>
<gene>
    <name evidence="4" type="ORF">CYMTET_31597</name>
</gene>
<evidence type="ECO:0000256" key="1">
    <source>
        <dbReference type="RuleBase" id="RU366018"/>
    </source>
</evidence>
<evidence type="ECO:0000259" key="3">
    <source>
        <dbReference type="Pfam" id="PF22960"/>
    </source>
</evidence>
<comment type="similarity">
    <text evidence="1">Belongs to the E3 ubiquitin-protein ligase UBR1-like family.</text>
</comment>
<keyword evidence="1" id="KW-0862">Zinc</keyword>
<evidence type="ECO:0000256" key="2">
    <source>
        <dbReference type="SAM" id="MobiDB-lite"/>
    </source>
</evidence>
<comment type="pathway">
    <text evidence="1">Protein modification; protein ubiquitination.</text>
</comment>